<dbReference type="CDD" id="cd07067">
    <property type="entry name" value="HP_PGM_like"/>
    <property type="match status" value="1"/>
</dbReference>
<comment type="caution">
    <text evidence="4">The sequence shown here is derived from an EMBL/GenBank/DDBJ whole genome shotgun (WGS) entry which is preliminary data.</text>
</comment>
<dbReference type="Pfam" id="PF00300">
    <property type="entry name" value="His_Phos_1"/>
    <property type="match status" value="1"/>
</dbReference>
<evidence type="ECO:0000313" key="5">
    <source>
        <dbReference type="Proteomes" id="UP000054736"/>
    </source>
</evidence>
<proteinExistence type="predicted"/>
<dbReference type="GO" id="GO:0016791">
    <property type="term" value="F:phosphatase activity"/>
    <property type="evidence" value="ECO:0007669"/>
    <property type="project" value="TreeGrafter"/>
</dbReference>
<evidence type="ECO:0000256" key="1">
    <source>
        <dbReference type="ARBA" id="ARBA00023152"/>
    </source>
</evidence>
<dbReference type="GO" id="GO:0004619">
    <property type="term" value="F:phosphoglycerate mutase activity"/>
    <property type="evidence" value="ECO:0007669"/>
    <property type="project" value="UniProtKB-EC"/>
</dbReference>
<dbReference type="EMBL" id="LNXY01000003">
    <property type="protein sequence ID" value="KTC92939.1"/>
    <property type="molecule type" value="Genomic_DNA"/>
</dbReference>
<dbReference type="SUPFAM" id="SSF53254">
    <property type="entry name" value="Phosphoglycerate mutase-like"/>
    <property type="match status" value="1"/>
</dbReference>
<keyword evidence="2 4" id="KW-0413">Isomerase</keyword>
<dbReference type="InterPro" id="IPR050275">
    <property type="entry name" value="PGM_Phosphatase"/>
</dbReference>
<sequence length="206" mass="23918">MSHLKLWLIRHGETEINCGRWSDKPAETCLTPLGKEQAQKAAQKIIEPPDLLIKSPLIRAKQTADFILNQWPNTLIDTWPIEEFIYLSPSRLHNLSKLAKRRDVEEYWQKNDPYYCDGKDAESFADFLKRVKQFHHQIIQQQGFVIVIGHGQFLKAFQFGLSHGFNVSPEWMSLFRQTETANPLKNGEIVRLNLSNLLDFKSLNQS</sequence>
<dbReference type="EC" id="5.4.2.11" evidence="4"/>
<dbReference type="PANTHER" id="PTHR48100:SF1">
    <property type="entry name" value="HISTIDINE PHOSPHATASE FAMILY PROTEIN-RELATED"/>
    <property type="match status" value="1"/>
</dbReference>
<organism evidence="4 5">
    <name type="scientific">Legionella drozanskii LLAP-1</name>
    <dbReference type="NCBI Taxonomy" id="1212489"/>
    <lineage>
        <taxon>Bacteria</taxon>
        <taxon>Pseudomonadati</taxon>
        <taxon>Pseudomonadota</taxon>
        <taxon>Gammaproteobacteria</taxon>
        <taxon>Legionellales</taxon>
        <taxon>Legionellaceae</taxon>
        <taxon>Legionella</taxon>
    </lineage>
</organism>
<dbReference type="PANTHER" id="PTHR48100">
    <property type="entry name" value="BROAD-SPECIFICITY PHOSPHATASE YOR283W-RELATED"/>
    <property type="match status" value="1"/>
</dbReference>
<feature type="binding site" evidence="3">
    <location>
        <position position="59"/>
    </location>
    <ligand>
        <name>substrate</name>
    </ligand>
</feature>
<reference evidence="4 5" key="1">
    <citation type="submission" date="2015-11" db="EMBL/GenBank/DDBJ databases">
        <title>Genomic analysis of 38 Legionella species identifies large and diverse effector repertoires.</title>
        <authorList>
            <person name="Burstein D."/>
            <person name="Amaro F."/>
            <person name="Zusman T."/>
            <person name="Lifshitz Z."/>
            <person name="Cohen O."/>
            <person name="Gilbert J.A."/>
            <person name="Pupko T."/>
            <person name="Shuman H.A."/>
            <person name="Segal G."/>
        </authorList>
    </citation>
    <scope>NUCLEOTIDE SEQUENCE [LARGE SCALE GENOMIC DNA]</scope>
    <source>
        <strain evidence="4 5">ATCC 700990</strain>
    </source>
</reference>
<dbReference type="InterPro" id="IPR029033">
    <property type="entry name" value="His_PPase_superfam"/>
</dbReference>
<keyword evidence="1" id="KW-0324">Glycolysis</keyword>
<dbReference type="InterPro" id="IPR013078">
    <property type="entry name" value="His_Pase_superF_clade-1"/>
</dbReference>
<name>A0A0W0TBJ3_9GAMM</name>
<dbReference type="GO" id="GO:0005737">
    <property type="term" value="C:cytoplasm"/>
    <property type="evidence" value="ECO:0007669"/>
    <property type="project" value="TreeGrafter"/>
</dbReference>
<dbReference type="OrthoDB" id="9082843at2"/>
<feature type="binding site" evidence="3">
    <location>
        <begin position="10"/>
        <end position="17"/>
    </location>
    <ligand>
        <name>substrate</name>
    </ligand>
</feature>
<evidence type="ECO:0000313" key="4">
    <source>
        <dbReference type="EMBL" id="KTC92939.1"/>
    </source>
</evidence>
<keyword evidence="5" id="KW-1185">Reference proteome</keyword>
<protein>
    <submittedName>
        <fullName evidence="4">2,3-bisphosphoglycerate-dependent phosphoglycerate mutase</fullName>
        <ecNumber evidence="4">5.4.2.11</ecNumber>
    </submittedName>
</protein>
<gene>
    <name evidence="4" type="primary">gpmA</name>
    <name evidence="4" type="ORF">Ldro_0310</name>
</gene>
<accession>A0A0W0TBJ3</accession>
<dbReference type="Gene3D" id="3.40.50.1240">
    <property type="entry name" value="Phosphoglycerate mutase-like"/>
    <property type="match status" value="1"/>
</dbReference>
<evidence type="ECO:0000256" key="2">
    <source>
        <dbReference type="ARBA" id="ARBA00023235"/>
    </source>
</evidence>
<dbReference type="InterPro" id="IPR001345">
    <property type="entry name" value="PG/BPGM_mutase_AS"/>
</dbReference>
<dbReference type="PROSITE" id="PS00175">
    <property type="entry name" value="PG_MUTASE"/>
    <property type="match status" value="1"/>
</dbReference>
<dbReference type="SMART" id="SM00855">
    <property type="entry name" value="PGAM"/>
    <property type="match status" value="1"/>
</dbReference>
<dbReference type="STRING" id="1212489.Ldro_0310"/>
<dbReference type="PATRIC" id="fig|1212489.4.peg.321"/>
<dbReference type="RefSeq" id="WP_058494670.1">
    <property type="nucleotide sequence ID" value="NZ_CAAAIU010000003.1"/>
</dbReference>
<dbReference type="Proteomes" id="UP000054736">
    <property type="component" value="Unassembled WGS sequence"/>
</dbReference>
<evidence type="ECO:0000256" key="3">
    <source>
        <dbReference type="PIRSR" id="PIRSR613078-2"/>
    </source>
</evidence>
<dbReference type="AlphaFoldDB" id="A0A0W0TBJ3"/>